<dbReference type="Gene3D" id="1.20.140.150">
    <property type="match status" value="1"/>
</dbReference>
<comment type="caution">
    <text evidence="1">The sequence shown here is derived from an EMBL/GenBank/DDBJ whole genome shotgun (WGS) entry which is preliminary data.</text>
</comment>
<proteinExistence type="predicted"/>
<dbReference type="AlphaFoldDB" id="A0A8J1Y065"/>
<dbReference type="EMBL" id="CAIIXF020000001">
    <property type="protein sequence ID" value="CAH1774157.1"/>
    <property type="molecule type" value="Genomic_DNA"/>
</dbReference>
<evidence type="ECO:0000313" key="2">
    <source>
        <dbReference type="Proteomes" id="UP000749559"/>
    </source>
</evidence>
<organism evidence="1 2">
    <name type="scientific">Owenia fusiformis</name>
    <name type="common">Polychaete worm</name>
    <dbReference type="NCBI Taxonomy" id="6347"/>
    <lineage>
        <taxon>Eukaryota</taxon>
        <taxon>Metazoa</taxon>
        <taxon>Spiralia</taxon>
        <taxon>Lophotrochozoa</taxon>
        <taxon>Annelida</taxon>
        <taxon>Polychaeta</taxon>
        <taxon>Sedentaria</taxon>
        <taxon>Canalipalpata</taxon>
        <taxon>Sabellida</taxon>
        <taxon>Oweniida</taxon>
        <taxon>Oweniidae</taxon>
        <taxon>Owenia</taxon>
    </lineage>
</organism>
<dbReference type="Proteomes" id="UP000749559">
    <property type="component" value="Unassembled WGS sequence"/>
</dbReference>
<keyword evidence="2" id="KW-1185">Reference proteome</keyword>
<evidence type="ECO:0000313" key="1">
    <source>
        <dbReference type="EMBL" id="CAH1774157.1"/>
    </source>
</evidence>
<gene>
    <name evidence="1" type="ORF">OFUS_LOCUS1671</name>
</gene>
<sequence length="265" mass="28736">MIHESKRAYSYGHGCRIAGVVMVGVSMGMAIRSVSQQSWARISSSNSTHQLDTRIGLFQMCNTVNETDRECKSTLDMNLPHAHTAAMAMNMCGTILMALTLILNGPIFCCVYGTKNPRVARYTTFALAAMALLAGVFMMLGFSLFGAFFETWIYTNQIHVTDATFLDESFYLMTVAALIGFIGALCMRISAQSLEGENTCPITATPANYANPPQAMTTFGAPPVTGYSTQSMTYPTQTTGHPGQPTAYSVPVTQYPGQSNQAYSK</sequence>
<reference evidence="1" key="1">
    <citation type="submission" date="2022-03" db="EMBL/GenBank/DDBJ databases">
        <authorList>
            <person name="Martin C."/>
        </authorList>
    </citation>
    <scope>NUCLEOTIDE SEQUENCE</scope>
</reference>
<accession>A0A8J1Y065</accession>
<name>A0A8J1Y065_OWEFU</name>
<protein>
    <submittedName>
        <fullName evidence="1">Uncharacterized protein</fullName>
    </submittedName>
</protein>